<name>A0A0K0FW25_STRVS</name>
<accession>A0A0K0FW25</accession>
<evidence type="ECO:0000313" key="1">
    <source>
        <dbReference type="Proteomes" id="UP000035680"/>
    </source>
</evidence>
<reference evidence="1" key="1">
    <citation type="submission" date="2014-07" db="EMBL/GenBank/DDBJ databases">
        <authorList>
            <person name="Martin A.A"/>
            <person name="De Silva N."/>
        </authorList>
    </citation>
    <scope>NUCLEOTIDE SEQUENCE</scope>
</reference>
<evidence type="ECO:0000313" key="2">
    <source>
        <dbReference type="WBParaSite" id="SVE_1654300.1"/>
    </source>
</evidence>
<proteinExistence type="predicted"/>
<dbReference type="WBParaSite" id="SVE_1654300.1">
    <property type="protein sequence ID" value="SVE_1654300.1"/>
    <property type="gene ID" value="SVE_1654300"/>
</dbReference>
<dbReference type="Proteomes" id="UP000035680">
    <property type="component" value="Unassembled WGS sequence"/>
</dbReference>
<keyword evidence="1" id="KW-1185">Reference proteome</keyword>
<dbReference type="AlphaFoldDB" id="A0A0K0FW25"/>
<reference evidence="2" key="2">
    <citation type="submission" date="2015-08" db="UniProtKB">
        <authorList>
            <consortium name="WormBaseParasite"/>
        </authorList>
    </citation>
    <scope>IDENTIFICATION</scope>
</reference>
<protein>
    <submittedName>
        <fullName evidence="2">Uncharacterized protein</fullName>
    </submittedName>
</protein>
<organism evidence="1 2">
    <name type="scientific">Strongyloides venezuelensis</name>
    <name type="common">Threadworm</name>
    <dbReference type="NCBI Taxonomy" id="75913"/>
    <lineage>
        <taxon>Eukaryota</taxon>
        <taxon>Metazoa</taxon>
        <taxon>Ecdysozoa</taxon>
        <taxon>Nematoda</taxon>
        <taxon>Chromadorea</taxon>
        <taxon>Rhabditida</taxon>
        <taxon>Tylenchina</taxon>
        <taxon>Panagrolaimomorpha</taxon>
        <taxon>Strongyloidoidea</taxon>
        <taxon>Strongyloididae</taxon>
        <taxon>Strongyloides</taxon>
    </lineage>
</organism>
<sequence>MSYLISLFQKALNSQNVRELTGYLRIFDTKRLDEFFEAFEIATKIYFFEIPKLTKKDFQSFWTFFEKLSFFECFYIKHLCTPSMGPNMNLHSLLSLSSFSAIK</sequence>